<evidence type="ECO:0000256" key="1">
    <source>
        <dbReference type="ARBA" id="ARBA00023015"/>
    </source>
</evidence>
<dbReference type="InterPro" id="IPR009057">
    <property type="entry name" value="Homeodomain-like_sf"/>
</dbReference>
<dbReference type="Pfam" id="PF12833">
    <property type="entry name" value="HTH_18"/>
    <property type="match status" value="1"/>
</dbReference>
<sequence>MRARGAEPAFAVHRVAMTTDVAVANKAIEQVYLPNRIDLLDPGTPLDMRLNAVRLAGLTVGYVRFGSDVRVVTGDVASYHVNVPLSGAVESRAGNRGPVRGSPRRAAVFTPGAPVDLRWRADCAQLCLMIPAGTLRDRLAQHLDRPVGGAPDFAVAMDLGTGAARDLLGQLTLLDQEAAKPDGVLRQPLAAATLRDQLIDTVLRAQPHTYSAELTAKAHEVAPRIVRQAVELLRETPEFPWSPAELAAVVAVSVRSLHDGFRRAIGRPPMAYLREVRLGRAHADLLAAEPGAVTVTEVAGRWGFVHLGRFSVGYRDRYGERPNETLRRHP</sequence>
<dbReference type="InterPro" id="IPR035418">
    <property type="entry name" value="AraC-bd_2"/>
</dbReference>
<evidence type="ECO:0000256" key="2">
    <source>
        <dbReference type="ARBA" id="ARBA00023125"/>
    </source>
</evidence>
<feature type="domain" description="HTH araC/xylS-type" evidence="4">
    <location>
        <begin position="227"/>
        <end position="328"/>
    </location>
</feature>
<evidence type="ECO:0000313" key="6">
    <source>
        <dbReference type="Proteomes" id="UP001501116"/>
    </source>
</evidence>
<dbReference type="SMART" id="SM00342">
    <property type="entry name" value="HTH_ARAC"/>
    <property type="match status" value="1"/>
</dbReference>
<keyword evidence="2" id="KW-0238">DNA-binding</keyword>
<evidence type="ECO:0000256" key="3">
    <source>
        <dbReference type="ARBA" id="ARBA00023163"/>
    </source>
</evidence>
<dbReference type="PROSITE" id="PS01124">
    <property type="entry name" value="HTH_ARAC_FAMILY_2"/>
    <property type="match status" value="1"/>
</dbReference>
<evidence type="ECO:0000313" key="5">
    <source>
        <dbReference type="EMBL" id="GAA1955868.1"/>
    </source>
</evidence>
<dbReference type="Gene3D" id="1.10.10.60">
    <property type="entry name" value="Homeodomain-like"/>
    <property type="match status" value="1"/>
</dbReference>
<keyword evidence="3" id="KW-0804">Transcription</keyword>
<dbReference type="PANTHER" id="PTHR46796:SF12">
    <property type="entry name" value="HTH-TYPE DNA-BINDING TRANSCRIPTIONAL ACTIVATOR EUTR"/>
    <property type="match status" value="1"/>
</dbReference>
<accession>A0ABN2QP10</accession>
<evidence type="ECO:0000259" key="4">
    <source>
        <dbReference type="PROSITE" id="PS01124"/>
    </source>
</evidence>
<protein>
    <submittedName>
        <fullName evidence="5">AraC family transcriptional regulator</fullName>
    </submittedName>
</protein>
<reference evidence="5 6" key="1">
    <citation type="journal article" date="2019" name="Int. J. Syst. Evol. Microbiol.">
        <title>The Global Catalogue of Microorganisms (GCM) 10K type strain sequencing project: providing services to taxonomists for standard genome sequencing and annotation.</title>
        <authorList>
            <consortium name="The Broad Institute Genomics Platform"/>
            <consortium name="The Broad Institute Genome Sequencing Center for Infectious Disease"/>
            <person name="Wu L."/>
            <person name="Ma J."/>
        </authorList>
    </citation>
    <scope>NUCLEOTIDE SEQUENCE [LARGE SCALE GENOMIC DNA]</scope>
    <source>
        <strain evidence="5 6">JCM 14545</strain>
    </source>
</reference>
<dbReference type="EMBL" id="BAAANN010000009">
    <property type="protein sequence ID" value="GAA1955868.1"/>
    <property type="molecule type" value="Genomic_DNA"/>
</dbReference>
<dbReference type="Pfam" id="PF14525">
    <property type="entry name" value="AraC_binding_2"/>
    <property type="match status" value="1"/>
</dbReference>
<keyword evidence="6" id="KW-1185">Reference proteome</keyword>
<dbReference type="InterPro" id="IPR050204">
    <property type="entry name" value="AraC_XylS_family_regulators"/>
</dbReference>
<organism evidence="5 6">
    <name type="scientific">Amycolatopsis minnesotensis</name>
    <dbReference type="NCBI Taxonomy" id="337894"/>
    <lineage>
        <taxon>Bacteria</taxon>
        <taxon>Bacillati</taxon>
        <taxon>Actinomycetota</taxon>
        <taxon>Actinomycetes</taxon>
        <taxon>Pseudonocardiales</taxon>
        <taxon>Pseudonocardiaceae</taxon>
        <taxon>Amycolatopsis</taxon>
    </lineage>
</organism>
<name>A0ABN2QP10_9PSEU</name>
<comment type="caution">
    <text evidence="5">The sequence shown here is derived from an EMBL/GenBank/DDBJ whole genome shotgun (WGS) entry which is preliminary data.</text>
</comment>
<proteinExistence type="predicted"/>
<keyword evidence="1" id="KW-0805">Transcription regulation</keyword>
<dbReference type="InterPro" id="IPR018060">
    <property type="entry name" value="HTH_AraC"/>
</dbReference>
<dbReference type="SUPFAM" id="SSF46689">
    <property type="entry name" value="Homeodomain-like"/>
    <property type="match status" value="1"/>
</dbReference>
<dbReference type="PANTHER" id="PTHR46796">
    <property type="entry name" value="HTH-TYPE TRANSCRIPTIONAL ACTIVATOR RHAS-RELATED"/>
    <property type="match status" value="1"/>
</dbReference>
<gene>
    <name evidence="5" type="ORF">GCM10009754_27070</name>
</gene>
<dbReference type="Proteomes" id="UP001501116">
    <property type="component" value="Unassembled WGS sequence"/>
</dbReference>